<proteinExistence type="inferred from homology"/>
<sequence length="154" mass="17587">MLRTSLKATSRLQQQIVLKQSVRSASALSPATVAGLPTRWEKLPESDKSEVIEALAQRQKLPWTDLTAEEKKAAFYVSFGEWGPRKPIHTSEDVRYIFWGTFLGVAITAAGFLYFRSKRNIPKTMNREWQQQSDEYLKSKNANPFTGYSQIQSK</sequence>
<accession>A0A1E4SUE8</accession>
<evidence type="ECO:0000256" key="8">
    <source>
        <dbReference type="ARBA" id="ARBA00023002"/>
    </source>
</evidence>
<dbReference type="PANTHER" id="PTHR10707:SF10">
    <property type="entry name" value="CYTOCHROME C OXIDASE SUBUNIT 4"/>
    <property type="match status" value="1"/>
</dbReference>
<evidence type="ECO:0000256" key="2">
    <source>
        <dbReference type="ARBA" id="ARBA00004673"/>
    </source>
</evidence>
<evidence type="ECO:0000256" key="10">
    <source>
        <dbReference type="ARBA" id="ARBA00023136"/>
    </source>
</evidence>
<feature type="transmembrane region" description="Helical" evidence="11">
    <location>
        <begin position="96"/>
        <end position="115"/>
    </location>
</feature>
<evidence type="ECO:0000313" key="12">
    <source>
        <dbReference type="EMBL" id="ODV83067.1"/>
    </source>
</evidence>
<dbReference type="Pfam" id="PF02936">
    <property type="entry name" value="COX4"/>
    <property type="match status" value="1"/>
</dbReference>
<dbReference type="FunFam" id="1.10.442.10:FF:000002">
    <property type="entry name" value="Cytochrome c oxidase subunit V"/>
    <property type="match status" value="1"/>
</dbReference>
<name>A0A1E4SUE8_9ASCO</name>
<evidence type="ECO:0000256" key="4">
    <source>
        <dbReference type="ARBA" id="ARBA00022692"/>
    </source>
</evidence>
<reference evidence="13" key="1">
    <citation type="submission" date="2016-04" db="EMBL/GenBank/DDBJ databases">
        <title>Comparative genomics of biotechnologically important yeasts.</title>
        <authorList>
            <consortium name="DOE Joint Genome Institute"/>
            <person name="Riley R."/>
            <person name="Haridas S."/>
            <person name="Wolfe K.H."/>
            <person name="Lopes M.R."/>
            <person name="Hittinger C.T."/>
            <person name="Goker M."/>
            <person name="Salamov A."/>
            <person name="Wisecaver J."/>
            <person name="Long T.M."/>
            <person name="Aerts A.L."/>
            <person name="Barry K."/>
            <person name="Choi C."/>
            <person name="Clum A."/>
            <person name="Coughlan A.Y."/>
            <person name="Deshpande S."/>
            <person name="Douglass A.P."/>
            <person name="Hanson S.J."/>
            <person name="Klenk H.-P."/>
            <person name="Labutti K."/>
            <person name="Lapidus A."/>
            <person name="Lindquist E."/>
            <person name="Lipzen A."/>
            <person name="Meier-Kolthoff J.P."/>
            <person name="Ohm R.A."/>
            <person name="Otillar R.P."/>
            <person name="Pangilinan J."/>
            <person name="Peng Y."/>
            <person name="Rokas A."/>
            <person name="Rosa C.A."/>
            <person name="Scheuner C."/>
            <person name="Sibirny A.A."/>
            <person name="Slot J.C."/>
            <person name="Stielow J.B."/>
            <person name="Sun H."/>
            <person name="Kurtzman C.P."/>
            <person name="Blackwell M."/>
            <person name="Grigoriev I.V."/>
            <person name="Jeffries T.W."/>
        </authorList>
    </citation>
    <scope>NUCLEOTIDE SEQUENCE [LARGE SCALE GENOMIC DNA]</scope>
    <source>
        <strain evidence="13">NRRL YB-2248</strain>
    </source>
</reference>
<keyword evidence="8" id="KW-0560">Oxidoreductase</keyword>
<keyword evidence="10 11" id="KW-0472">Membrane</keyword>
<dbReference type="STRING" id="983967.A0A1E4SUE8"/>
<dbReference type="CDD" id="cd00922">
    <property type="entry name" value="Cyt_c_Oxidase_IV"/>
    <property type="match status" value="1"/>
</dbReference>
<comment type="subcellular location">
    <subcellularLocation>
        <location evidence="1">Mitochondrion inner membrane</location>
        <topology evidence="1">Single-pass membrane protein</topology>
    </subcellularLocation>
</comment>
<evidence type="ECO:0000256" key="5">
    <source>
        <dbReference type="ARBA" id="ARBA00022792"/>
    </source>
</evidence>
<evidence type="ECO:0000256" key="6">
    <source>
        <dbReference type="ARBA" id="ARBA00022946"/>
    </source>
</evidence>
<evidence type="ECO:0000256" key="11">
    <source>
        <dbReference type="SAM" id="Phobius"/>
    </source>
</evidence>
<evidence type="ECO:0000256" key="7">
    <source>
        <dbReference type="ARBA" id="ARBA00022989"/>
    </source>
</evidence>
<keyword evidence="5" id="KW-0999">Mitochondrion inner membrane</keyword>
<dbReference type="AlphaFoldDB" id="A0A1E4SUE8"/>
<dbReference type="SUPFAM" id="SSF81406">
    <property type="entry name" value="Mitochondrial cytochrome c oxidase subunit IV"/>
    <property type="match status" value="1"/>
</dbReference>
<gene>
    <name evidence="12" type="ORF">CANARDRAFT_30293</name>
</gene>
<dbReference type="GO" id="GO:0005743">
    <property type="term" value="C:mitochondrial inner membrane"/>
    <property type="evidence" value="ECO:0007669"/>
    <property type="project" value="UniProtKB-SubCell"/>
</dbReference>
<dbReference type="EMBL" id="KV453868">
    <property type="protein sequence ID" value="ODV83067.1"/>
    <property type="molecule type" value="Genomic_DNA"/>
</dbReference>
<evidence type="ECO:0008006" key="14">
    <source>
        <dbReference type="Google" id="ProtNLM"/>
    </source>
</evidence>
<dbReference type="Proteomes" id="UP000094801">
    <property type="component" value="Unassembled WGS sequence"/>
</dbReference>
<dbReference type="Gene3D" id="1.10.442.10">
    <property type="entry name" value="Cytochrome c oxidase subunit IV"/>
    <property type="match status" value="1"/>
</dbReference>
<comment type="pathway">
    <text evidence="2">Energy metabolism; oxidative phosphorylation.</text>
</comment>
<keyword evidence="4 11" id="KW-0812">Transmembrane</keyword>
<protein>
    <recommendedName>
        <fullName evidence="14">Cytochrome c oxidase subunit IV</fullName>
    </recommendedName>
</protein>
<dbReference type="InterPro" id="IPR036639">
    <property type="entry name" value="Cyt_c_oxidase_su4_sf"/>
</dbReference>
<organism evidence="12 13">
    <name type="scientific">[Candida] arabinofermentans NRRL YB-2248</name>
    <dbReference type="NCBI Taxonomy" id="983967"/>
    <lineage>
        <taxon>Eukaryota</taxon>
        <taxon>Fungi</taxon>
        <taxon>Dikarya</taxon>
        <taxon>Ascomycota</taxon>
        <taxon>Saccharomycotina</taxon>
        <taxon>Pichiomycetes</taxon>
        <taxon>Pichiales</taxon>
        <taxon>Pichiaceae</taxon>
        <taxon>Ogataea</taxon>
        <taxon>Ogataea/Candida clade</taxon>
    </lineage>
</organism>
<evidence type="ECO:0000256" key="1">
    <source>
        <dbReference type="ARBA" id="ARBA00004434"/>
    </source>
</evidence>
<evidence type="ECO:0000256" key="9">
    <source>
        <dbReference type="ARBA" id="ARBA00023128"/>
    </source>
</evidence>
<dbReference type="PANTHER" id="PTHR10707">
    <property type="entry name" value="CYTOCHROME C OXIDASE SUBUNIT IV"/>
    <property type="match status" value="1"/>
</dbReference>
<evidence type="ECO:0000313" key="13">
    <source>
        <dbReference type="Proteomes" id="UP000094801"/>
    </source>
</evidence>
<dbReference type="OrthoDB" id="186013at2759"/>
<comment type="similarity">
    <text evidence="3">Belongs to the cytochrome c oxidase IV family.</text>
</comment>
<dbReference type="GO" id="GO:0006123">
    <property type="term" value="P:mitochondrial electron transport, cytochrome c to oxygen"/>
    <property type="evidence" value="ECO:0007669"/>
    <property type="project" value="InterPro"/>
</dbReference>
<keyword evidence="6" id="KW-0809">Transit peptide</keyword>
<keyword evidence="7 11" id="KW-1133">Transmembrane helix</keyword>
<keyword evidence="9" id="KW-0496">Mitochondrion</keyword>
<dbReference type="GO" id="GO:0045277">
    <property type="term" value="C:respiratory chain complex IV"/>
    <property type="evidence" value="ECO:0007669"/>
    <property type="project" value="InterPro"/>
</dbReference>
<dbReference type="GO" id="GO:0016491">
    <property type="term" value="F:oxidoreductase activity"/>
    <property type="evidence" value="ECO:0007669"/>
    <property type="project" value="UniProtKB-KW"/>
</dbReference>
<dbReference type="InterPro" id="IPR004203">
    <property type="entry name" value="Cyt_c_oxidase_su4_fam"/>
</dbReference>
<keyword evidence="13" id="KW-1185">Reference proteome</keyword>
<evidence type="ECO:0000256" key="3">
    <source>
        <dbReference type="ARBA" id="ARBA00008135"/>
    </source>
</evidence>